<feature type="compositionally biased region" description="Polar residues" evidence="1">
    <location>
        <begin position="58"/>
        <end position="68"/>
    </location>
</feature>
<dbReference type="Proteomes" id="UP001519460">
    <property type="component" value="Unassembled WGS sequence"/>
</dbReference>
<dbReference type="PANTHER" id="PTHR40141">
    <property type="entry name" value="3',5'-CYCLIC-AMP PHOSPHODIESTERASE-RELATED"/>
    <property type="match status" value="1"/>
</dbReference>
<accession>A0ABD0M9N1</accession>
<feature type="compositionally biased region" description="Basic and acidic residues" evidence="1">
    <location>
        <begin position="36"/>
        <end position="47"/>
    </location>
</feature>
<reference evidence="2 3" key="1">
    <citation type="journal article" date="2023" name="Sci. Data">
        <title>Genome assembly of the Korean intertidal mud-creeper Batillaria attramentaria.</title>
        <authorList>
            <person name="Patra A.K."/>
            <person name="Ho P.T."/>
            <person name="Jun S."/>
            <person name="Lee S.J."/>
            <person name="Kim Y."/>
            <person name="Won Y.J."/>
        </authorList>
    </citation>
    <scope>NUCLEOTIDE SEQUENCE [LARGE SCALE GENOMIC DNA]</scope>
    <source>
        <strain evidence="2">Wonlab-2016</strain>
    </source>
</reference>
<keyword evidence="3" id="KW-1185">Reference proteome</keyword>
<protein>
    <submittedName>
        <fullName evidence="2">Uncharacterized protein</fullName>
    </submittedName>
</protein>
<sequence length="198" mass="22042">MLCSANSFDVENGAAPGRSPLDGGSPSGLVLQNLPQRRESFLYRSDSDYELSPKTGMSRHSSMGQSSEPQKEFEGTAQLFGIEPAADSNNRRQHRLFSPSTPTSAARHHQRVCNDENFRSYLTAQPWSERAALPSDTVDKFIFCGRPDTRRSADVTDWFHSTGSKADARQQGFYFAFVSVNEPESHPMSERENVADCD</sequence>
<proteinExistence type="predicted"/>
<feature type="non-terminal residue" evidence="2">
    <location>
        <position position="198"/>
    </location>
</feature>
<comment type="caution">
    <text evidence="2">The sequence shown here is derived from an EMBL/GenBank/DDBJ whole genome shotgun (WGS) entry which is preliminary data.</text>
</comment>
<evidence type="ECO:0000313" key="3">
    <source>
        <dbReference type="Proteomes" id="UP001519460"/>
    </source>
</evidence>
<evidence type="ECO:0000256" key="1">
    <source>
        <dbReference type="SAM" id="MobiDB-lite"/>
    </source>
</evidence>
<feature type="region of interest" description="Disordered" evidence="1">
    <location>
        <begin position="1"/>
        <end position="72"/>
    </location>
</feature>
<evidence type="ECO:0000313" key="2">
    <source>
        <dbReference type="EMBL" id="KAK7508086.1"/>
    </source>
</evidence>
<gene>
    <name evidence="2" type="ORF">BaRGS_00000325</name>
</gene>
<organism evidence="2 3">
    <name type="scientific">Batillaria attramentaria</name>
    <dbReference type="NCBI Taxonomy" id="370345"/>
    <lineage>
        <taxon>Eukaryota</taxon>
        <taxon>Metazoa</taxon>
        <taxon>Spiralia</taxon>
        <taxon>Lophotrochozoa</taxon>
        <taxon>Mollusca</taxon>
        <taxon>Gastropoda</taxon>
        <taxon>Caenogastropoda</taxon>
        <taxon>Sorbeoconcha</taxon>
        <taxon>Cerithioidea</taxon>
        <taxon>Batillariidae</taxon>
        <taxon>Batillaria</taxon>
    </lineage>
</organism>
<name>A0ABD0M9N1_9CAEN</name>
<dbReference type="EMBL" id="JACVVK020000002">
    <property type="protein sequence ID" value="KAK7508086.1"/>
    <property type="molecule type" value="Genomic_DNA"/>
</dbReference>
<dbReference type="PANTHER" id="PTHR40141:SF2">
    <property type="entry name" value="3',5'-CYCLIC-AMP PHOSPHODIESTERASE"/>
    <property type="match status" value="1"/>
</dbReference>
<feature type="region of interest" description="Disordered" evidence="1">
    <location>
        <begin position="85"/>
        <end position="109"/>
    </location>
</feature>
<dbReference type="AlphaFoldDB" id="A0ABD0M9N1"/>